<dbReference type="InterPro" id="IPR004125">
    <property type="entry name" value="Signal_recog_particle_SRP54_M"/>
</dbReference>
<dbReference type="Pfam" id="PF02978">
    <property type="entry name" value="SRP_SPB"/>
    <property type="match status" value="1"/>
</dbReference>
<dbReference type="InterPro" id="IPR022941">
    <property type="entry name" value="SRP54"/>
</dbReference>
<keyword evidence="8 11" id="KW-0687">Ribonucleoprotein</keyword>
<dbReference type="FunFam" id="3.40.50.300:FF:000022">
    <property type="entry name" value="Signal recognition particle 54 kDa subunit"/>
    <property type="match status" value="1"/>
</dbReference>
<dbReference type="SMART" id="SM00963">
    <property type="entry name" value="SRP54_N"/>
    <property type="match status" value="1"/>
</dbReference>
<dbReference type="InterPro" id="IPR004780">
    <property type="entry name" value="SRP"/>
</dbReference>
<dbReference type="SMART" id="SM00962">
    <property type="entry name" value="SRP54"/>
    <property type="match status" value="1"/>
</dbReference>
<dbReference type="Gene3D" id="1.20.120.140">
    <property type="entry name" value="Signal recognition particle SRP54, nucleotide-binding domain"/>
    <property type="match status" value="1"/>
</dbReference>
<accession>A0A164C012</accession>
<feature type="binding site" evidence="11">
    <location>
        <begin position="108"/>
        <end position="115"/>
    </location>
    <ligand>
        <name>GTP</name>
        <dbReference type="ChEBI" id="CHEBI:37565"/>
    </ligand>
</feature>
<evidence type="ECO:0000313" key="13">
    <source>
        <dbReference type="Proteomes" id="UP000214606"/>
    </source>
</evidence>
<comment type="domain">
    <text evidence="11">Composed of three domains: the N-terminal N domain, which is responsible for interactions with the ribosome, the central G domain, which binds GTP, and the C-terminal M domain, which binds the RNA and the signal sequence of the RNC.</text>
</comment>
<evidence type="ECO:0000256" key="6">
    <source>
        <dbReference type="ARBA" id="ARBA00023134"/>
    </source>
</evidence>
<proteinExistence type="inferred from homology"/>
<accession>A0A223E8Y0</accession>
<dbReference type="NCBIfam" id="TIGR00959">
    <property type="entry name" value="ffh"/>
    <property type="match status" value="1"/>
</dbReference>
<reference evidence="12 13" key="1">
    <citation type="submission" date="2016-10" db="EMBL/GenBank/DDBJ databases">
        <title>The whole genome sequencing and assembly of Aeribacillus pallidus KCTC3564 strain.</title>
        <authorList>
            <person name="Lee Y.-J."/>
            <person name="Park M.-K."/>
            <person name="Yi H."/>
            <person name="Bahn Y.-S."/>
            <person name="Kim J.F."/>
            <person name="Lee D.-W."/>
        </authorList>
    </citation>
    <scope>NUCLEOTIDE SEQUENCE [LARGE SCALE GENOMIC DNA]</scope>
    <source>
        <strain evidence="12 13">KCTC3564</strain>
    </source>
</reference>
<dbReference type="InterPro" id="IPR000897">
    <property type="entry name" value="SRP54_GTPase_dom"/>
</dbReference>
<dbReference type="SUPFAM" id="SSF52540">
    <property type="entry name" value="P-loop containing nucleoside triphosphate hydrolases"/>
    <property type="match status" value="1"/>
</dbReference>
<dbReference type="RefSeq" id="WP_066246533.1">
    <property type="nucleotide sequence ID" value="NZ_CP017703.1"/>
</dbReference>
<evidence type="ECO:0000256" key="3">
    <source>
        <dbReference type="ARBA" id="ARBA00022741"/>
    </source>
</evidence>
<feature type="binding site" evidence="11">
    <location>
        <begin position="249"/>
        <end position="252"/>
    </location>
    <ligand>
        <name>GTP</name>
        <dbReference type="ChEBI" id="CHEBI:37565"/>
    </ligand>
</feature>
<dbReference type="Gene3D" id="3.40.50.300">
    <property type="entry name" value="P-loop containing nucleotide triphosphate hydrolases"/>
    <property type="match status" value="1"/>
</dbReference>
<keyword evidence="2 11" id="KW-0963">Cytoplasm</keyword>
<comment type="subcellular location">
    <subcellularLocation>
        <location evidence="11">Cytoplasm</location>
    </subcellularLocation>
    <text evidence="11">The SRP-RNC complex is targeted to the cytoplasmic membrane.</text>
</comment>
<dbReference type="AlphaFoldDB" id="A0A164C012"/>
<dbReference type="GO" id="GO:0005525">
    <property type="term" value="F:GTP binding"/>
    <property type="evidence" value="ECO:0007669"/>
    <property type="project" value="UniProtKB-UniRule"/>
</dbReference>
<dbReference type="GO" id="GO:0006614">
    <property type="term" value="P:SRP-dependent cotranslational protein targeting to membrane"/>
    <property type="evidence" value="ECO:0007669"/>
    <property type="project" value="InterPro"/>
</dbReference>
<gene>
    <name evidence="11" type="primary">ffh</name>
    <name evidence="12" type="ORF">AP3564_16335</name>
</gene>
<evidence type="ECO:0000313" key="12">
    <source>
        <dbReference type="EMBL" id="ASS91585.1"/>
    </source>
</evidence>
<dbReference type="CDD" id="cd18539">
    <property type="entry name" value="SRP_G"/>
    <property type="match status" value="1"/>
</dbReference>
<keyword evidence="5 11" id="KW-0694">RNA-binding</keyword>
<feature type="binding site" evidence="11">
    <location>
        <begin position="191"/>
        <end position="195"/>
    </location>
    <ligand>
        <name>GTP</name>
        <dbReference type="ChEBI" id="CHEBI:37565"/>
    </ligand>
</feature>
<dbReference type="KEGG" id="apak:AP3564_16335"/>
<dbReference type="InterPro" id="IPR027417">
    <property type="entry name" value="P-loop_NTPase"/>
</dbReference>
<dbReference type="FunFam" id="1.20.120.140:FF:000001">
    <property type="entry name" value="Signal recognition particle GTPase"/>
    <property type="match status" value="1"/>
</dbReference>
<keyword evidence="7 11" id="KW-0733">Signal recognition particle</keyword>
<dbReference type="PROSITE" id="PS00300">
    <property type="entry name" value="SRP54"/>
    <property type="match status" value="1"/>
</dbReference>
<dbReference type="Pfam" id="PF00448">
    <property type="entry name" value="SRP54"/>
    <property type="match status" value="1"/>
</dbReference>
<keyword evidence="6 11" id="KW-0342">GTP-binding</keyword>
<evidence type="ECO:0000256" key="8">
    <source>
        <dbReference type="ARBA" id="ARBA00023274"/>
    </source>
</evidence>
<dbReference type="HAMAP" id="MF_00306">
    <property type="entry name" value="SRP54"/>
    <property type="match status" value="1"/>
</dbReference>
<dbReference type="SUPFAM" id="SSF47446">
    <property type="entry name" value="Signal peptide-binding domain"/>
    <property type="match status" value="1"/>
</dbReference>
<comment type="function">
    <text evidence="10">Involved in targeting and insertion of nascent membrane proteins into the cytoplasmic membrane. Binds to the hydrophobic signal sequence of the ribosome-nascent chain (RNC) as it emerges from the ribosomes. The SRP-RNC complex is then targeted to the cytoplasmic membrane where it interacts with the SRP receptor FtsY. Interaction with FtsY leads to the transfer of the RNC complex to the Sec translocase for insertion into the membrane, the hydrolysis of GTP by both Ffh and FtsY, and the dissociation of the SRP-FtsY complex into the individual components.</text>
</comment>
<sequence length="446" mass="49593">MAFEGLANRLQNTMAKIRGKGKVSEADVKEMMREVRLALLEADVNYKVVKDFIKKVSERAVGQEVMKSLTPGQQVIKVVKEELTELMGGEQSKIAVSKRPPTVILMAGLQGAGKTTTTGKLANYLRKKHNRNPLLVAADIYRPAAIKQLETLGKQLGMPVFSLGDKVSPVEIAKQALEYAKNEHHDYVLIDTAGRLHIDENLMDELKQVKEAANPDEIFLVVDAMTGQDAVNVAKSFHDELGITGVILTKLDGDTRGGAALSIRAATGAPIKFAGMGEKLDALEPFHPERMASRILGMGDVLTLIEKAQENVDQEKAKQLEEKMRTMSFTFDDFLEQLEQVRNMGPLDELISMLPGAGKMKGLKNIQVDEKQLSHVEAIIRSMTKEEKEKPEIINASRRKRIAKGSGTSVQEVNRLLKQFEEMKKMMKQMTSMTKGKRKGFKFPFM</sequence>
<dbReference type="PANTHER" id="PTHR11564">
    <property type="entry name" value="SIGNAL RECOGNITION PARTICLE 54K PROTEIN SRP54"/>
    <property type="match status" value="1"/>
</dbReference>
<evidence type="ECO:0000256" key="5">
    <source>
        <dbReference type="ARBA" id="ARBA00022884"/>
    </source>
</evidence>
<evidence type="ECO:0000256" key="10">
    <source>
        <dbReference type="ARBA" id="ARBA00057471"/>
    </source>
</evidence>
<dbReference type="InterPro" id="IPR036891">
    <property type="entry name" value="Signal_recog_part_SRP54_M_sf"/>
</dbReference>
<evidence type="ECO:0000256" key="2">
    <source>
        <dbReference type="ARBA" id="ARBA00022490"/>
    </source>
</evidence>
<evidence type="ECO:0000256" key="4">
    <source>
        <dbReference type="ARBA" id="ARBA00022801"/>
    </source>
</evidence>
<dbReference type="PANTHER" id="PTHR11564:SF5">
    <property type="entry name" value="SIGNAL RECOGNITION PARTICLE SUBUNIT SRP54"/>
    <property type="match status" value="1"/>
</dbReference>
<dbReference type="SMART" id="SM00382">
    <property type="entry name" value="AAA"/>
    <property type="match status" value="1"/>
</dbReference>
<dbReference type="InterPro" id="IPR042101">
    <property type="entry name" value="SRP54_N_sf"/>
</dbReference>
<evidence type="ECO:0000256" key="9">
    <source>
        <dbReference type="ARBA" id="ARBA00048027"/>
    </source>
</evidence>
<dbReference type="GO" id="GO:0003924">
    <property type="term" value="F:GTPase activity"/>
    <property type="evidence" value="ECO:0007669"/>
    <property type="project" value="UniProtKB-UniRule"/>
</dbReference>
<comment type="catalytic activity">
    <reaction evidence="9 11">
        <text>GTP + H2O = GDP + phosphate + H(+)</text>
        <dbReference type="Rhea" id="RHEA:19669"/>
        <dbReference type="ChEBI" id="CHEBI:15377"/>
        <dbReference type="ChEBI" id="CHEBI:15378"/>
        <dbReference type="ChEBI" id="CHEBI:37565"/>
        <dbReference type="ChEBI" id="CHEBI:43474"/>
        <dbReference type="ChEBI" id="CHEBI:58189"/>
        <dbReference type="EC" id="3.6.5.4"/>
    </reaction>
</comment>
<dbReference type="GeneID" id="301126480"/>
<dbReference type="Proteomes" id="UP000214606">
    <property type="component" value="Chromosome"/>
</dbReference>
<dbReference type="GO" id="GO:0048500">
    <property type="term" value="C:signal recognition particle"/>
    <property type="evidence" value="ECO:0007669"/>
    <property type="project" value="UniProtKB-UniRule"/>
</dbReference>
<name>A0A164C012_9BACI</name>
<dbReference type="GO" id="GO:0008312">
    <property type="term" value="F:7S RNA binding"/>
    <property type="evidence" value="ECO:0007669"/>
    <property type="project" value="InterPro"/>
</dbReference>
<dbReference type="FunFam" id="1.10.260.30:FF:000001">
    <property type="entry name" value="Signal recognition particle protein"/>
    <property type="match status" value="1"/>
</dbReference>
<protein>
    <recommendedName>
        <fullName evidence="11">Signal recognition particle protein</fullName>
        <ecNumber evidence="11">3.6.5.4</ecNumber>
    </recommendedName>
    <alternativeName>
        <fullName evidence="11">Fifty-four homolog</fullName>
    </alternativeName>
</protein>
<evidence type="ECO:0000256" key="7">
    <source>
        <dbReference type="ARBA" id="ARBA00023135"/>
    </source>
</evidence>
<dbReference type="Pfam" id="PF02881">
    <property type="entry name" value="SRP54_N"/>
    <property type="match status" value="1"/>
</dbReference>
<organism evidence="12 13">
    <name type="scientific">Aeribacillus pallidus</name>
    <dbReference type="NCBI Taxonomy" id="33936"/>
    <lineage>
        <taxon>Bacteria</taxon>
        <taxon>Bacillati</taxon>
        <taxon>Bacillota</taxon>
        <taxon>Bacilli</taxon>
        <taxon>Bacillales</taxon>
        <taxon>Bacillaceae</taxon>
        <taxon>Aeribacillus</taxon>
    </lineage>
</organism>
<keyword evidence="4 11" id="KW-0378">Hydrolase</keyword>
<evidence type="ECO:0000256" key="1">
    <source>
        <dbReference type="ARBA" id="ARBA00005450"/>
    </source>
</evidence>
<evidence type="ECO:0000256" key="11">
    <source>
        <dbReference type="HAMAP-Rule" id="MF_00306"/>
    </source>
</evidence>
<dbReference type="EMBL" id="CP017703">
    <property type="protein sequence ID" value="ASS91585.1"/>
    <property type="molecule type" value="Genomic_DNA"/>
</dbReference>
<dbReference type="InterPro" id="IPR003593">
    <property type="entry name" value="AAA+_ATPase"/>
</dbReference>
<comment type="subunit">
    <text evidence="11">Part of the signal recognition particle protein translocation system, which is composed of SRP and FtsY.</text>
</comment>
<comment type="similarity">
    <text evidence="1 11">Belongs to the GTP-binding SRP family. SRP54 subfamily.</text>
</comment>
<dbReference type="InterPro" id="IPR013822">
    <property type="entry name" value="Signal_recog_particl_SRP54_hlx"/>
</dbReference>
<keyword evidence="3 11" id="KW-0547">Nucleotide-binding</keyword>
<dbReference type="Gene3D" id="1.10.260.30">
    <property type="entry name" value="Signal recognition particle, SRP54 subunit, M-domain"/>
    <property type="match status" value="1"/>
</dbReference>
<dbReference type="EC" id="3.6.5.4" evidence="11"/>